<gene>
    <name evidence="4" type="ORF">M979_0742</name>
</gene>
<evidence type="ECO:0000256" key="1">
    <source>
        <dbReference type="ARBA" id="ARBA00010990"/>
    </source>
</evidence>
<dbReference type="Gene3D" id="3.90.470.20">
    <property type="entry name" value="4'-phosphopantetheinyl transferase domain"/>
    <property type="match status" value="2"/>
</dbReference>
<evidence type="ECO:0000256" key="2">
    <source>
        <dbReference type="ARBA" id="ARBA00022679"/>
    </source>
</evidence>
<evidence type="ECO:0000259" key="3">
    <source>
        <dbReference type="Pfam" id="PF01648"/>
    </source>
</evidence>
<proteinExistence type="inferred from homology"/>
<dbReference type="InterPro" id="IPR037143">
    <property type="entry name" value="4-PPantetheinyl_Trfase_dom_sf"/>
</dbReference>
<reference evidence="4 5" key="1">
    <citation type="submission" date="2016-04" db="EMBL/GenBank/DDBJ databases">
        <title>ATOL: Assembling a taxonomically balanced genome-scale reconstruction of the evolutionary history of the Enterobacteriaceae.</title>
        <authorList>
            <person name="Plunkett G.III."/>
            <person name="Neeno-Eckwall E.C."/>
            <person name="Glasner J.D."/>
            <person name="Perna N.T."/>
        </authorList>
    </citation>
    <scope>NUCLEOTIDE SEQUENCE [LARGE SCALE GENOMIC DNA]</scope>
    <source>
        <strain evidence="4 5">ATCC 51607</strain>
    </source>
</reference>
<evidence type="ECO:0000313" key="4">
    <source>
        <dbReference type="EMBL" id="OAT20581.1"/>
    </source>
</evidence>
<dbReference type="EC" id="2.7.8.7" evidence="4"/>
<dbReference type="AlphaFoldDB" id="A0A1B7HYC0"/>
<dbReference type="EMBL" id="LXEO01000009">
    <property type="protein sequence ID" value="OAT20581.1"/>
    <property type="molecule type" value="Genomic_DNA"/>
</dbReference>
<dbReference type="Pfam" id="PF01648">
    <property type="entry name" value="ACPS"/>
    <property type="match status" value="1"/>
</dbReference>
<organism evidence="4 5">
    <name type="scientific">Buttiauxella noackiae ATCC 51607</name>
    <dbReference type="NCBI Taxonomy" id="1354255"/>
    <lineage>
        <taxon>Bacteria</taxon>
        <taxon>Pseudomonadati</taxon>
        <taxon>Pseudomonadota</taxon>
        <taxon>Gammaproteobacteria</taxon>
        <taxon>Enterobacterales</taxon>
        <taxon>Enterobacteriaceae</taxon>
        <taxon>Buttiauxella</taxon>
    </lineage>
</organism>
<dbReference type="GO" id="GO:0008897">
    <property type="term" value="F:holo-[acyl-carrier-protein] synthase activity"/>
    <property type="evidence" value="ECO:0007669"/>
    <property type="project" value="UniProtKB-EC"/>
</dbReference>
<dbReference type="GO" id="GO:0005829">
    <property type="term" value="C:cytosol"/>
    <property type="evidence" value="ECO:0007669"/>
    <property type="project" value="TreeGrafter"/>
</dbReference>
<keyword evidence="5" id="KW-1185">Reference proteome</keyword>
<comment type="similarity">
    <text evidence="1">Belongs to the P-Pant transferase superfamily. Gsp/Sfp/HetI/AcpT family.</text>
</comment>
<dbReference type="GO" id="GO:0000287">
    <property type="term" value="F:magnesium ion binding"/>
    <property type="evidence" value="ECO:0007669"/>
    <property type="project" value="InterPro"/>
</dbReference>
<dbReference type="InterPro" id="IPR008278">
    <property type="entry name" value="4-PPantetheinyl_Trfase_dom"/>
</dbReference>
<protein>
    <submittedName>
        <fullName evidence="4">4'-phosphopantetheinyl transferase</fullName>
        <ecNumber evidence="4">2.7.8.-</ecNumber>
        <ecNumber evidence="4">2.7.8.7</ecNumber>
    </submittedName>
</protein>
<evidence type="ECO:0000313" key="5">
    <source>
        <dbReference type="Proteomes" id="UP000078286"/>
    </source>
</evidence>
<dbReference type="PANTHER" id="PTHR12215:SF10">
    <property type="entry name" value="L-AMINOADIPATE-SEMIALDEHYDE DEHYDROGENASE-PHOSPHOPANTETHEINYL TRANSFERASE"/>
    <property type="match status" value="1"/>
</dbReference>
<dbReference type="Proteomes" id="UP000078286">
    <property type="component" value="Unassembled WGS sequence"/>
</dbReference>
<dbReference type="PATRIC" id="fig|1354255.3.peg.760"/>
<dbReference type="PANTHER" id="PTHR12215">
    <property type="entry name" value="PHOSPHOPANTETHEINE TRANSFERASE"/>
    <property type="match status" value="1"/>
</dbReference>
<dbReference type="EC" id="2.7.8.-" evidence="4"/>
<dbReference type="GO" id="GO:0019878">
    <property type="term" value="P:lysine biosynthetic process via aminoadipic acid"/>
    <property type="evidence" value="ECO:0007669"/>
    <property type="project" value="TreeGrafter"/>
</dbReference>
<dbReference type="SUPFAM" id="SSF56214">
    <property type="entry name" value="4'-phosphopantetheinyl transferase"/>
    <property type="match status" value="1"/>
</dbReference>
<name>A0A1B7HYC0_9ENTR</name>
<keyword evidence="2 4" id="KW-0808">Transferase</keyword>
<feature type="domain" description="4'-phosphopantetheinyl transferase" evidence="3">
    <location>
        <begin position="92"/>
        <end position="152"/>
    </location>
</feature>
<dbReference type="InterPro" id="IPR050559">
    <property type="entry name" value="P-Pant_transferase_sf"/>
</dbReference>
<sequence length="201" mass="22211">MDYRLAFGDVARLSDDALVKCWLSPELVAAAPAGNRRPVWLAGRVLLAMLAEKKVLPLLETGPNGKPQHPELPHFNISNSATSVAVLLGDNAVGCDIELLRSRKRYLAVAQHSFTPELYRWLENLPTDNQLPAFWKLWTAHEAVVKQQGGTVWQIPALNLPLETLCPPGRHLIHLCVHNTLIACCGEVSFPDDFSPTLIIV</sequence>
<dbReference type="RefSeq" id="WP_064553819.1">
    <property type="nucleotide sequence ID" value="NZ_LXEO01000009.1"/>
</dbReference>
<comment type="caution">
    <text evidence="4">The sequence shown here is derived from an EMBL/GenBank/DDBJ whole genome shotgun (WGS) entry which is preliminary data.</text>
</comment>
<accession>A0A1B7HYC0</accession>